<evidence type="ECO:0000256" key="4">
    <source>
        <dbReference type="SAM" id="MobiDB-lite"/>
    </source>
</evidence>
<dbReference type="RefSeq" id="WP_390364591.1">
    <property type="nucleotide sequence ID" value="NZ_JBHTKJ010000073.1"/>
</dbReference>
<accession>A0ABW3LSH3</accession>
<evidence type="ECO:0000256" key="3">
    <source>
        <dbReference type="ARBA" id="ARBA00022729"/>
    </source>
</evidence>
<evidence type="ECO:0000256" key="2">
    <source>
        <dbReference type="ARBA" id="ARBA00022448"/>
    </source>
</evidence>
<dbReference type="PANTHER" id="PTHR33376">
    <property type="match status" value="1"/>
</dbReference>
<dbReference type="NCBIfam" id="NF037995">
    <property type="entry name" value="TRAP_S1"/>
    <property type="match status" value="1"/>
</dbReference>
<protein>
    <submittedName>
        <fullName evidence="5">DctP family TRAP transporter solute-binding subunit</fullName>
    </submittedName>
</protein>
<dbReference type="Pfam" id="PF03480">
    <property type="entry name" value="DctP"/>
    <property type="match status" value="1"/>
</dbReference>
<name>A0ABW3LSH3_9BACI</name>
<dbReference type="InterPro" id="IPR004682">
    <property type="entry name" value="TRAP_DctP"/>
</dbReference>
<keyword evidence="3" id="KW-0732">Signal</keyword>
<evidence type="ECO:0000256" key="1">
    <source>
        <dbReference type="ARBA" id="ARBA00009023"/>
    </source>
</evidence>
<organism evidence="5 6">
    <name type="scientific">Virgibacillus byunsanensis</name>
    <dbReference type="NCBI Taxonomy" id="570945"/>
    <lineage>
        <taxon>Bacteria</taxon>
        <taxon>Bacillati</taxon>
        <taxon>Bacillota</taxon>
        <taxon>Bacilli</taxon>
        <taxon>Bacillales</taxon>
        <taxon>Bacillaceae</taxon>
        <taxon>Virgibacillus</taxon>
    </lineage>
</organism>
<sequence length="366" mass="40865">MKMKNSRLLFISTLLLFFGVALILAGCGSEETEGTNSSNESEDSGAEKEAIDSSTNVDTEKDQEQYVLKVGHVFDTSHAWNIALEGLAEDVAEATDGNVEIQVYPSSQLGGDRDVAEGLQLGTVEMGLFGTGALQSLDKRMIVEELPYAWPTREHAYAAVDGELGDALADVLLEYDIGTLSWWESGYRHITNSVTPINSPSDLEGIKLRVPEAELRVDTFEELGALPTPMAFSEVFYGLQQNVVHGQENPLATIYTSKFHEVQDHLALSGHIWGSAVLTISQQTMNDLPSEYQEILIEKAEVWKEKERKMIQESDEEMLVKLKEEGMQVTEPDIKAFQEKVSVIWDQYEDEYGKELVDIVRKYSEQ</sequence>
<dbReference type="PROSITE" id="PS51257">
    <property type="entry name" value="PROKAR_LIPOPROTEIN"/>
    <property type="match status" value="1"/>
</dbReference>
<comment type="caution">
    <text evidence="5">The sequence shown here is derived from an EMBL/GenBank/DDBJ whole genome shotgun (WGS) entry which is preliminary data.</text>
</comment>
<proteinExistence type="inferred from homology"/>
<keyword evidence="2" id="KW-0813">Transport</keyword>
<dbReference type="Proteomes" id="UP001597040">
    <property type="component" value="Unassembled WGS sequence"/>
</dbReference>
<dbReference type="Gene3D" id="3.40.190.170">
    <property type="entry name" value="Bacterial extracellular solute-binding protein, family 7"/>
    <property type="match status" value="1"/>
</dbReference>
<keyword evidence="6" id="KW-1185">Reference proteome</keyword>
<dbReference type="PANTHER" id="PTHR33376:SF7">
    <property type="entry name" value="C4-DICARBOXYLATE-BINDING PROTEIN DCTB"/>
    <property type="match status" value="1"/>
</dbReference>
<dbReference type="EMBL" id="JBHTKJ010000073">
    <property type="protein sequence ID" value="MFD1040474.1"/>
    <property type="molecule type" value="Genomic_DNA"/>
</dbReference>
<feature type="region of interest" description="Disordered" evidence="4">
    <location>
        <begin position="29"/>
        <end position="59"/>
    </location>
</feature>
<reference evidence="6" key="1">
    <citation type="journal article" date="2019" name="Int. J. Syst. Evol. Microbiol.">
        <title>The Global Catalogue of Microorganisms (GCM) 10K type strain sequencing project: providing services to taxonomists for standard genome sequencing and annotation.</title>
        <authorList>
            <consortium name="The Broad Institute Genomics Platform"/>
            <consortium name="The Broad Institute Genome Sequencing Center for Infectious Disease"/>
            <person name="Wu L."/>
            <person name="Ma J."/>
        </authorList>
    </citation>
    <scope>NUCLEOTIDE SEQUENCE [LARGE SCALE GENOMIC DNA]</scope>
    <source>
        <strain evidence="6">CCUG 56754</strain>
    </source>
</reference>
<evidence type="ECO:0000313" key="5">
    <source>
        <dbReference type="EMBL" id="MFD1040474.1"/>
    </source>
</evidence>
<dbReference type="NCBIfam" id="TIGR00787">
    <property type="entry name" value="dctP"/>
    <property type="match status" value="1"/>
</dbReference>
<dbReference type="InterPro" id="IPR018389">
    <property type="entry name" value="DctP_fam"/>
</dbReference>
<gene>
    <name evidence="5" type="ORF">ACFQ3N_19030</name>
</gene>
<dbReference type="PIRSF" id="PIRSF006470">
    <property type="entry name" value="DctB"/>
    <property type="match status" value="1"/>
</dbReference>
<evidence type="ECO:0000313" key="6">
    <source>
        <dbReference type="Proteomes" id="UP001597040"/>
    </source>
</evidence>
<comment type="similarity">
    <text evidence="1">Belongs to the bacterial solute-binding protein 7 family.</text>
</comment>
<dbReference type="InterPro" id="IPR038404">
    <property type="entry name" value="TRAP_DctP_sf"/>
</dbReference>